<reference evidence="5 6" key="1">
    <citation type="journal article" date="2018" name="Genome Announc.">
        <title>Draft Genome Sequence of "Candidatus Phycosocius bacilliformis," an Alphaproteobacterial Ectosymbiont of the Hydrocarbon-Producing Green Alga Botryococcus braunii.</title>
        <authorList>
            <person name="Tanabe Y."/>
            <person name="Yamaguchi H."/>
            <person name="Watanabe M.M."/>
        </authorList>
    </citation>
    <scope>NUCLEOTIDE SEQUENCE [LARGE SCALE GENOMIC DNA]</scope>
    <source>
        <strain evidence="5 6">BOTRYCO-2</strain>
    </source>
</reference>
<keyword evidence="2" id="KW-0645">Protease</keyword>
<evidence type="ECO:0000313" key="6">
    <source>
        <dbReference type="Proteomes" id="UP000245086"/>
    </source>
</evidence>
<comment type="caution">
    <text evidence="5">The sequence shown here is derived from an EMBL/GenBank/DDBJ whole genome shotgun (WGS) entry which is preliminary data.</text>
</comment>
<name>A0A2P2E871_9PROT</name>
<accession>A0A2P2E871</accession>
<keyword evidence="6" id="KW-1185">Reference proteome</keyword>
<dbReference type="InterPro" id="IPR011042">
    <property type="entry name" value="6-blade_b-propeller_TolB-like"/>
</dbReference>
<keyword evidence="3" id="KW-0732">Signal</keyword>
<proteinExistence type="predicted"/>
<dbReference type="PANTHER" id="PTHR42776">
    <property type="entry name" value="SERINE PEPTIDASE S9 FAMILY MEMBER"/>
    <property type="match status" value="1"/>
</dbReference>
<dbReference type="Pfam" id="PF00326">
    <property type="entry name" value="Peptidase_S9"/>
    <property type="match status" value="1"/>
</dbReference>
<dbReference type="RefSeq" id="WP_108984121.1">
    <property type="nucleotide sequence ID" value="NZ_BFBR01000002.1"/>
</dbReference>
<dbReference type="GO" id="GO:0006508">
    <property type="term" value="P:proteolysis"/>
    <property type="evidence" value="ECO:0007669"/>
    <property type="project" value="InterPro"/>
</dbReference>
<dbReference type="InterPro" id="IPR029058">
    <property type="entry name" value="AB_hydrolase_fold"/>
</dbReference>
<dbReference type="Pfam" id="PF07676">
    <property type="entry name" value="PD40"/>
    <property type="match status" value="4"/>
</dbReference>
<evidence type="ECO:0000256" key="3">
    <source>
        <dbReference type="SAM" id="SignalP"/>
    </source>
</evidence>
<dbReference type="GO" id="GO:0004252">
    <property type="term" value="F:serine-type endopeptidase activity"/>
    <property type="evidence" value="ECO:0007669"/>
    <property type="project" value="TreeGrafter"/>
</dbReference>
<feature type="domain" description="Peptidase S9 prolyl oligopeptidase catalytic" evidence="4">
    <location>
        <begin position="477"/>
        <end position="684"/>
    </location>
</feature>
<evidence type="ECO:0000259" key="4">
    <source>
        <dbReference type="Pfam" id="PF00326"/>
    </source>
</evidence>
<feature type="signal peptide" evidence="3">
    <location>
        <begin position="1"/>
        <end position="20"/>
    </location>
</feature>
<dbReference type="Proteomes" id="UP000245086">
    <property type="component" value="Unassembled WGS sequence"/>
</dbReference>
<dbReference type="AlphaFoldDB" id="A0A2P2E871"/>
<dbReference type="EMBL" id="BFBR01000002">
    <property type="protein sequence ID" value="GBF57260.1"/>
    <property type="molecule type" value="Genomic_DNA"/>
</dbReference>
<feature type="chain" id="PRO_5015139722" evidence="3">
    <location>
        <begin position="21"/>
        <end position="691"/>
    </location>
</feature>
<dbReference type="SUPFAM" id="SSF53474">
    <property type="entry name" value="alpha/beta-Hydrolases"/>
    <property type="match status" value="1"/>
</dbReference>
<dbReference type="SUPFAM" id="SSF82171">
    <property type="entry name" value="DPP6 N-terminal domain-like"/>
    <property type="match status" value="1"/>
</dbReference>
<evidence type="ECO:0000256" key="2">
    <source>
        <dbReference type="ARBA" id="ARBA00022825"/>
    </source>
</evidence>
<gene>
    <name evidence="5" type="primary">dpp5_2</name>
    <name evidence="5" type="ORF">PbB2_00925</name>
</gene>
<dbReference type="Gene3D" id="2.120.10.30">
    <property type="entry name" value="TolB, C-terminal domain"/>
    <property type="match status" value="2"/>
</dbReference>
<dbReference type="InterPro" id="IPR001375">
    <property type="entry name" value="Peptidase_S9_cat"/>
</dbReference>
<keyword evidence="1" id="KW-0378">Hydrolase</keyword>
<dbReference type="PANTHER" id="PTHR42776:SF27">
    <property type="entry name" value="DIPEPTIDYL PEPTIDASE FAMILY MEMBER 6"/>
    <property type="match status" value="1"/>
</dbReference>
<keyword evidence="2" id="KW-0720">Serine protease</keyword>
<dbReference type="Gene3D" id="3.40.50.1820">
    <property type="entry name" value="alpha/beta hydrolase"/>
    <property type="match status" value="1"/>
</dbReference>
<dbReference type="OrthoDB" id="9812921at2"/>
<evidence type="ECO:0000313" key="5">
    <source>
        <dbReference type="EMBL" id="GBF57260.1"/>
    </source>
</evidence>
<sequence>MRLRMGLVAAWVLVSGPAMAEAAKPVEPLDLYRLEQPLDPQLSPDGRTVLVLRQTRDIQTDRVMTELWLVPVPGSGAGDQRRLLVGADRAPSGARWSPDGSSIAFVGKDGSKAQIFLFSVKDGIARPMTALKQAPSSLSWSPDGKKLAFVSLVEAKPDDLYKLPEKPEGANWAAPARVVRTFPYRTDPDGWLTPGDNQVFTLDVATGALTQITEGPGDWGAEDDAPSWSPDGTVVLVSGNPAPDAHLKPLQTDIYAWPAAGGGKPRQVTNADGFENSPTLSPDGKTLAYVGWANKKVSFQRPDMFVASFSATSPAVAARNLTAKLDRPVSQISWAKDGKGLSFLYQDVGISRVGFAPLAGALSVMTPEVGNTRLLLPSSGGSYSTDGIKIVYPSVEPDRPAALALWTQGKETLLWDMNAAWRAGKTIGKLEEIWTPSSADGRKIHGWILYPPNFDPNKKYPLALDIHGGPHSDYGPMFSITHHLYAAAGYVTLFTNPRGSIGYGEEFANLINLCYPCQDHDDLMSSVDAVVARGFIDTNRLYIGGGSGGGVLSSWAIGKTNRFAAASVKRPVINWTSEALASDIGAVVGSYWFAKMPWEEPEKYWARSPLSLVGNVRTPTLLITGENDFRTPMGETEQYFQALQLQGVESAMVRLPEAGHGFGRPSQWLAAILSTISWYDGHVKVDGAQAK</sequence>
<dbReference type="InterPro" id="IPR011659">
    <property type="entry name" value="WD40"/>
</dbReference>
<organism evidence="5 6">
    <name type="scientific">Candidatus Phycosocius bacilliformis</name>
    <dbReference type="NCBI Taxonomy" id="1445552"/>
    <lineage>
        <taxon>Bacteria</taxon>
        <taxon>Pseudomonadati</taxon>
        <taxon>Pseudomonadota</taxon>
        <taxon>Alphaproteobacteria</taxon>
        <taxon>Caulobacterales</taxon>
        <taxon>Caulobacterales incertae sedis</taxon>
        <taxon>Candidatus Phycosocius</taxon>
    </lineage>
</organism>
<protein>
    <submittedName>
        <fullName evidence="5">Dipeptidyl-peptidase 5</fullName>
    </submittedName>
</protein>
<evidence type="ECO:0000256" key="1">
    <source>
        <dbReference type="ARBA" id="ARBA00022801"/>
    </source>
</evidence>